<reference evidence="3 4" key="1">
    <citation type="submission" date="2023-04" db="EMBL/GenBank/DDBJ databases">
        <title>A long-awaited taxogenomic arrangement of the family Halomonadaceae.</title>
        <authorList>
            <person name="De La Haba R."/>
            <person name="Chuvochina M."/>
            <person name="Wittouck S."/>
            <person name="Arahal D.R."/>
            <person name="Sanchez-Porro C."/>
            <person name="Hugenholtz P."/>
            <person name="Ventosa A."/>
        </authorList>
    </citation>
    <scope>NUCLEOTIDE SEQUENCE [LARGE SCALE GENOMIC DNA]</scope>
    <source>
        <strain evidence="3 4">DSM 18042</strain>
    </source>
</reference>
<feature type="domain" description="GGDEF" evidence="2">
    <location>
        <begin position="542"/>
        <end position="673"/>
    </location>
</feature>
<dbReference type="PANTHER" id="PTHR33121">
    <property type="entry name" value="CYCLIC DI-GMP PHOSPHODIESTERASE PDEF"/>
    <property type="match status" value="1"/>
</dbReference>
<keyword evidence="4" id="KW-1185">Reference proteome</keyword>
<dbReference type="SUPFAM" id="SSF55781">
    <property type="entry name" value="GAF domain-like"/>
    <property type="match status" value="3"/>
</dbReference>
<protein>
    <submittedName>
        <fullName evidence="3">GGDEF domain-containing protein</fullName>
    </submittedName>
</protein>
<evidence type="ECO:0000259" key="1">
    <source>
        <dbReference type="PROSITE" id="PS50883"/>
    </source>
</evidence>
<dbReference type="CDD" id="cd01948">
    <property type="entry name" value="EAL"/>
    <property type="match status" value="1"/>
</dbReference>
<dbReference type="PROSITE" id="PS50887">
    <property type="entry name" value="GGDEF"/>
    <property type="match status" value="1"/>
</dbReference>
<dbReference type="SUPFAM" id="SSF55073">
    <property type="entry name" value="Nucleotide cyclase"/>
    <property type="match status" value="1"/>
</dbReference>
<dbReference type="NCBIfam" id="TIGR00254">
    <property type="entry name" value="GGDEF"/>
    <property type="match status" value="1"/>
</dbReference>
<dbReference type="Proteomes" id="UP001269267">
    <property type="component" value="Unassembled WGS sequence"/>
</dbReference>
<dbReference type="InterPro" id="IPR003018">
    <property type="entry name" value="GAF"/>
</dbReference>
<dbReference type="Gene3D" id="3.30.450.40">
    <property type="match status" value="1"/>
</dbReference>
<dbReference type="Pfam" id="PF01590">
    <property type="entry name" value="GAF"/>
    <property type="match status" value="2"/>
</dbReference>
<dbReference type="Pfam" id="PF00563">
    <property type="entry name" value="EAL"/>
    <property type="match status" value="1"/>
</dbReference>
<proteinExistence type="predicted"/>
<dbReference type="InterPro" id="IPR029016">
    <property type="entry name" value="GAF-like_dom_sf"/>
</dbReference>
<dbReference type="SMART" id="SM00267">
    <property type="entry name" value="GGDEF"/>
    <property type="match status" value="1"/>
</dbReference>
<dbReference type="Pfam" id="PF00990">
    <property type="entry name" value="GGDEF"/>
    <property type="match status" value="1"/>
</dbReference>
<evidence type="ECO:0000259" key="2">
    <source>
        <dbReference type="PROSITE" id="PS50887"/>
    </source>
</evidence>
<dbReference type="SMART" id="SM00065">
    <property type="entry name" value="GAF"/>
    <property type="match status" value="2"/>
</dbReference>
<dbReference type="InterPro" id="IPR029787">
    <property type="entry name" value="Nucleotide_cyclase"/>
</dbReference>
<accession>A0ABU1GD80</accession>
<dbReference type="Gene3D" id="3.20.20.450">
    <property type="entry name" value="EAL domain"/>
    <property type="match status" value="1"/>
</dbReference>
<dbReference type="InterPro" id="IPR050706">
    <property type="entry name" value="Cyclic-di-GMP_PDE-like"/>
</dbReference>
<dbReference type="SUPFAM" id="SSF141868">
    <property type="entry name" value="EAL domain-like"/>
    <property type="match status" value="1"/>
</dbReference>
<dbReference type="InterPro" id="IPR000160">
    <property type="entry name" value="GGDEF_dom"/>
</dbReference>
<evidence type="ECO:0000313" key="3">
    <source>
        <dbReference type="EMBL" id="MDR5875446.1"/>
    </source>
</evidence>
<dbReference type="PANTHER" id="PTHR33121:SF70">
    <property type="entry name" value="SIGNALING PROTEIN YKOW"/>
    <property type="match status" value="1"/>
</dbReference>
<dbReference type="SMART" id="SM00052">
    <property type="entry name" value="EAL"/>
    <property type="match status" value="1"/>
</dbReference>
<organism evidence="3 4">
    <name type="scientific">Vreelandella gomseomensis</name>
    <dbReference type="NCBI Taxonomy" id="370766"/>
    <lineage>
        <taxon>Bacteria</taxon>
        <taxon>Pseudomonadati</taxon>
        <taxon>Pseudomonadota</taxon>
        <taxon>Gammaproteobacteria</taxon>
        <taxon>Oceanospirillales</taxon>
        <taxon>Halomonadaceae</taxon>
        <taxon>Vreelandella</taxon>
    </lineage>
</organism>
<dbReference type="InterPro" id="IPR035919">
    <property type="entry name" value="EAL_sf"/>
</dbReference>
<evidence type="ECO:0000313" key="4">
    <source>
        <dbReference type="Proteomes" id="UP001269267"/>
    </source>
</evidence>
<dbReference type="Gene3D" id="3.30.70.270">
    <property type="match status" value="1"/>
</dbReference>
<gene>
    <name evidence="3" type="ORF">QC815_10980</name>
</gene>
<dbReference type="CDD" id="cd01949">
    <property type="entry name" value="GGDEF"/>
    <property type="match status" value="1"/>
</dbReference>
<dbReference type="InterPro" id="IPR043128">
    <property type="entry name" value="Rev_trsase/Diguanyl_cyclase"/>
</dbReference>
<dbReference type="PROSITE" id="PS50883">
    <property type="entry name" value="EAL"/>
    <property type="match status" value="1"/>
</dbReference>
<dbReference type="RefSeq" id="WP_310539727.1">
    <property type="nucleotide sequence ID" value="NZ_JARWAI010000007.1"/>
</dbReference>
<dbReference type="InterPro" id="IPR001633">
    <property type="entry name" value="EAL_dom"/>
</dbReference>
<comment type="caution">
    <text evidence="3">The sequence shown here is derived from an EMBL/GenBank/DDBJ whole genome shotgun (WGS) entry which is preliminary data.</text>
</comment>
<sequence length="935" mass="101796">MSSTKAPAVFRQLADSLTSVSEKGFFYHLAKALSDILGVDHVFLAHVDPDSGVATPVACWRHGKPGEMAPYRVAGTPCEQVIARSNWCTPSGAADCFSGDARLEALSVEGYQGVAMHTVDGDCLGVLAIMHGAPLALPGFTDDVLRITAALSGAELARRVTQSSVHSRLSGKNRALRLMSRSQDLLMQTGSEQQLLQAACCLAVGVGGYTAAWISQSAPGVSPHEALKVMAMADADGEVPAWLSPMQLFITRYSAEITERALHRQQPVVIEQLMDEHLPYEVCQALMALGVEQVVALPLQCADKHYGVLTLYQQQGGALGEEELPLLKDLADEVSLGIESRRRAQTEQRIQQAVAHVAKAVSAEQGDAFLHQLTAHMAEALSAEVGFISLIDKHDVDFANTLTLYINGQREDNFAYYLPGVPCRTVLLEQECIVTEGAAVMLPGESKGALDWVSAYVGRRLNDSCGKPMGIVGVMFKAPLTEVELVRSVLQIFAARAASELERQRDEAKIRQLAYRDIGTQLPNRMDFMRHLSNQLSPAFASPLALLLLDLNHFKEINDTAGHDTGDMVLKMVAERFAACLAPGDYLARLGGDEFVVICHGADAEVAMATAQRLCASIDQPVPVDQQSFELSVSVGVTLYPHHATSALELLKFADIAMYQAKRQKLAVRNFEPWMGQVVSEKLHIAKRLALAIADRQLRLHFQPQVDLHTGELIGAEALCRWQDDELGRVSPGKFIPIAEERGMMVALGNWVIEEACRQLAQWQQQGMRLPGQLAINIAADQFEDDDLESKLLACCQRYQVAASTLSLEITESGIMVNPEKAIAMTETLKGHGLGLAIDDFGTGYSSLAYLKRFAADKIKIDISFVRDMLTSDNDRVIVATIIAMANTLGLETIAEGIEQAAQADALVAMGCRQAQGYYFDRPLAADDFAERWLG</sequence>
<dbReference type="EMBL" id="JARWAI010000007">
    <property type="protein sequence ID" value="MDR5875446.1"/>
    <property type="molecule type" value="Genomic_DNA"/>
</dbReference>
<feature type="domain" description="EAL" evidence="1">
    <location>
        <begin position="682"/>
        <end position="935"/>
    </location>
</feature>
<name>A0ABU1GD80_9GAMM</name>